<sequence length="134" mass="14684">MSPIRYKPLLLPRLVKIGAISTALLLSVWYVGFQARFIIEGPRVVLSPEPAVVYKDRVVTLNGTATNITALSINGRPIATDPEGNFSEPVVLENGYTIMSIDARDRYGRAVHIERPLVFMPDDSSATGELSLSK</sequence>
<evidence type="ECO:0000313" key="2">
    <source>
        <dbReference type="EMBL" id="OGG41544.1"/>
    </source>
</evidence>
<comment type="caution">
    <text evidence="2">The sequence shown here is derived from an EMBL/GenBank/DDBJ whole genome shotgun (WGS) entry which is preliminary data.</text>
</comment>
<dbReference type="AlphaFoldDB" id="A0A1F6BX70"/>
<name>A0A1F6BX70_9BACT</name>
<evidence type="ECO:0008006" key="4">
    <source>
        <dbReference type="Google" id="ProtNLM"/>
    </source>
</evidence>
<accession>A0A1F6BX70</accession>
<keyword evidence="1" id="KW-0812">Transmembrane</keyword>
<gene>
    <name evidence="2" type="ORF">A2837_03525</name>
</gene>
<dbReference type="InterPro" id="IPR013783">
    <property type="entry name" value="Ig-like_fold"/>
</dbReference>
<dbReference type="STRING" id="1798475.A2837_03525"/>
<protein>
    <recommendedName>
        <fullName evidence="4">Carboxypeptidase regulatory-like domain-containing protein</fullName>
    </recommendedName>
</protein>
<dbReference type="Proteomes" id="UP000176322">
    <property type="component" value="Unassembled WGS sequence"/>
</dbReference>
<dbReference type="Gene3D" id="2.60.40.10">
    <property type="entry name" value="Immunoglobulins"/>
    <property type="match status" value="1"/>
</dbReference>
<dbReference type="EMBL" id="MFKO01000008">
    <property type="protein sequence ID" value="OGG41544.1"/>
    <property type="molecule type" value="Genomic_DNA"/>
</dbReference>
<evidence type="ECO:0000313" key="3">
    <source>
        <dbReference type="Proteomes" id="UP000176322"/>
    </source>
</evidence>
<feature type="transmembrane region" description="Helical" evidence="1">
    <location>
        <begin position="14"/>
        <end position="33"/>
    </location>
</feature>
<keyword evidence="1" id="KW-1133">Transmembrane helix</keyword>
<evidence type="ECO:0000256" key="1">
    <source>
        <dbReference type="SAM" id="Phobius"/>
    </source>
</evidence>
<keyword evidence="1" id="KW-0472">Membrane</keyword>
<organism evidence="2 3">
    <name type="scientific">Candidatus Kaiserbacteria bacterium RIFCSPHIGHO2_01_FULL_46_22</name>
    <dbReference type="NCBI Taxonomy" id="1798475"/>
    <lineage>
        <taxon>Bacteria</taxon>
        <taxon>Candidatus Kaiseribacteriota</taxon>
    </lineage>
</organism>
<proteinExistence type="predicted"/>
<reference evidence="2 3" key="1">
    <citation type="journal article" date="2016" name="Nat. Commun.">
        <title>Thousands of microbial genomes shed light on interconnected biogeochemical processes in an aquifer system.</title>
        <authorList>
            <person name="Anantharaman K."/>
            <person name="Brown C.T."/>
            <person name="Hug L.A."/>
            <person name="Sharon I."/>
            <person name="Castelle C.J."/>
            <person name="Probst A.J."/>
            <person name="Thomas B.C."/>
            <person name="Singh A."/>
            <person name="Wilkins M.J."/>
            <person name="Karaoz U."/>
            <person name="Brodie E.L."/>
            <person name="Williams K.H."/>
            <person name="Hubbard S.S."/>
            <person name="Banfield J.F."/>
        </authorList>
    </citation>
    <scope>NUCLEOTIDE SEQUENCE [LARGE SCALE GENOMIC DNA]</scope>
</reference>